<feature type="non-terminal residue" evidence="2">
    <location>
        <position position="1"/>
    </location>
</feature>
<evidence type="ECO:0000313" key="3">
    <source>
        <dbReference type="Proteomes" id="UP000663866"/>
    </source>
</evidence>
<feature type="region of interest" description="Disordered" evidence="1">
    <location>
        <begin position="1"/>
        <end position="80"/>
    </location>
</feature>
<reference evidence="2" key="1">
    <citation type="submission" date="2021-02" db="EMBL/GenBank/DDBJ databases">
        <authorList>
            <person name="Nowell W R."/>
        </authorList>
    </citation>
    <scope>NUCLEOTIDE SEQUENCE</scope>
</reference>
<dbReference type="AlphaFoldDB" id="A0A821IST8"/>
<comment type="caution">
    <text evidence="2">The sequence shown here is derived from an EMBL/GenBank/DDBJ whole genome shotgun (WGS) entry which is preliminary data.</text>
</comment>
<dbReference type="Proteomes" id="UP000663866">
    <property type="component" value="Unassembled WGS sequence"/>
</dbReference>
<evidence type="ECO:0000256" key="1">
    <source>
        <dbReference type="SAM" id="MobiDB-lite"/>
    </source>
</evidence>
<feature type="compositionally biased region" description="Basic and acidic residues" evidence="1">
    <location>
        <begin position="1"/>
        <end position="26"/>
    </location>
</feature>
<proteinExistence type="predicted"/>
<dbReference type="EMBL" id="CAJOBG010101590">
    <property type="protein sequence ID" value="CAF4705268.1"/>
    <property type="molecule type" value="Genomic_DNA"/>
</dbReference>
<feature type="non-terminal residue" evidence="2">
    <location>
        <position position="80"/>
    </location>
</feature>
<sequence length="80" mass="9276">LFFLEPKRQEKPATPKREDTNHDDNHGNNNRQNSFHEQEQEQQSEAPYRSSSPPIPALKNKDKKQKAATKNAPRQPLLDD</sequence>
<accession>A0A821IST8</accession>
<name>A0A821IST8_9BILA</name>
<keyword evidence="3" id="KW-1185">Reference proteome</keyword>
<organism evidence="2 3">
    <name type="scientific">Rotaria magnacalcarata</name>
    <dbReference type="NCBI Taxonomy" id="392030"/>
    <lineage>
        <taxon>Eukaryota</taxon>
        <taxon>Metazoa</taxon>
        <taxon>Spiralia</taxon>
        <taxon>Gnathifera</taxon>
        <taxon>Rotifera</taxon>
        <taxon>Eurotatoria</taxon>
        <taxon>Bdelloidea</taxon>
        <taxon>Philodinida</taxon>
        <taxon>Philodinidae</taxon>
        <taxon>Rotaria</taxon>
    </lineage>
</organism>
<gene>
    <name evidence="2" type="ORF">OVN521_LOCUS48540</name>
</gene>
<protein>
    <submittedName>
        <fullName evidence="2">Uncharacterized protein</fullName>
    </submittedName>
</protein>
<evidence type="ECO:0000313" key="2">
    <source>
        <dbReference type="EMBL" id="CAF4705268.1"/>
    </source>
</evidence>